<sequence>MKTVICNSLQSFWDMADNELLEGLNVHCVFHVNDQLKSYILGTRDRYKINQISFSKVIRQAC</sequence>
<reference evidence="2" key="1">
    <citation type="submission" date="2023-07" db="EMBL/GenBank/DDBJ databases">
        <title>Molecular identification of indigenous halophilic bacteria isolated from red sea cost, biodegradation of synthetic dyes and assessment of degraded metabolite toxicity.</title>
        <authorList>
            <person name="Chaieb K."/>
            <person name="Altayb H.N."/>
        </authorList>
    </citation>
    <scope>NUCLEOTIDE SEQUENCE [LARGE SCALE GENOMIC DNA]</scope>
    <source>
        <strain evidence="2">K20</strain>
    </source>
</reference>
<proteinExistence type="predicted"/>
<evidence type="ECO:0008006" key="3">
    <source>
        <dbReference type="Google" id="ProtNLM"/>
    </source>
</evidence>
<name>A0ABS7YNI8_9VIBR</name>
<gene>
    <name evidence="1" type="ORF">LDJ79_12405</name>
</gene>
<dbReference type="Proteomes" id="UP001199044">
    <property type="component" value="Unassembled WGS sequence"/>
</dbReference>
<dbReference type="EMBL" id="JAIWIU010000076">
    <property type="protein sequence ID" value="MCA2016918.1"/>
    <property type="molecule type" value="Genomic_DNA"/>
</dbReference>
<dbReference type="RefSeq" id="WP_068712270.1">
    <property type="nucleotide sequence ID" value="NZ_AP014635.1"/>
</dbReference>
<keyword evidence="2" id="KW-1185">Reference proteome</keyword>
<accession>A0ABS7YNI8</accession>
<evidence type="ECO:0000313" key="1">
    <source>
        <dbReference type="EMBL" id="MCA2016918.1"/>
    </source>
</evidence>
<evidence type="ECO:0000313" key="2">
    <source>
        <dbReference type="Proteomes" id="UP001199044"/>
    </source>
</evidence>
<comment type="caution">
    <text evidence="1">The sequence shown here is derived from an EMBL/GenBank/DDBJ whole genome shotgun (WGS) entry which is preliminary data.</text>
</comment>
<protein>
    <recommendedName>
        <fullName evidence="3">Exonuclease V subunit gamma</fullName>
    </recommendedName>
</protein>
<organism evidence="1 2">
    <name type="scientific">Vibrio tritonius</name>
    <dbReference type="NCBI Taxonomy" id="1435069"/>
    <lineage>
        <taxon>Bacteria</taxon>
        <taxon>Pseudomonadati</taxon>
        <taxon>Pseudomonadota</taxon>
        <taxon>Gammaproteobacteria</taxon>
        <taxon>Vibrionales</taxon>
        <taxon>Vibrionaceae</taxon>
        <taxon>Vibrio</taxon>
    </lineage>
</organism>